<sequence length="125" mass="13403">MAMTNSNRANPNRANAKRSLGSRLGAWLLLLVVGGIAAAALVYREPIEGYAQVGTSYAARVTCSCRFVAGRSLEDCAKDKLAGMELVTLVDDVEAKSVTARFPLVTDNTATYREGYGCVLEPWEG</sequence>
<accession>A0A074MB91</accession>
<evidence type="ECO:0000313" key="1">
    <source>
        <dbReference type="EMBL" id="KEO90684.1"/>
    </source>
</evidence>
<organism evidence="1 2">
    <name type="scientific">Erythrobacter litoralis</name>
    <dbReference type="NCBI Taxonomy" id="39960"/>
    <lineage>
        <taxon>Bacteria</taxon>
        <taxon>Pseudomonadati</taxon>
        <taxon>Pseudomonadota</taxon>
        <taxon>Alphaproteobacteria</taxon>
        <taxon>Sphingomonadales</taxon>
        <taxon>Erythrobacteraceae</taxon>
        <taxon>Erythrobacter/Porphyrobacter group</taxon>
        <taxon>Erythrobacter</taxon>
    </lineage>
</organism>
<dbReference type="EMBL" id="JMIX01000012">
    <property type="protein sequence ID" value="KEO90684.1"/>
    <property type="molecule type" value="Genomic_DNA"/>
</dbReference>
<name>A0A074MB91_9SPHN</name>
<dbReference type="Proteomes" id="UP000027866">
    <property type="component" value="Unassembled WGS sequence"/>
</dbReference>
<reference evidence="1 2" key="1">
    <citation type="submission" date="2014-04" db="EMBL/GenBank/DDBJ databases">
        <title>A comprehensive comparison of genomes of Erythrobacter spp. Strains.</title>
        <authorList>
            <person name="Zheng Q."/>
        </authorList>
    </citation>
    <scope>NUCLEOTIDE SEQUENCE [LARGE SCALE GENOMIC DNA]</scope>
    <source>
        <strain evidence="1 2">DSM 8509</strain>
    </source>
</reference>
<proteinExistence type="predicted"/>
<gene>
    <name evidence="1" type="ORF">EH32_02355</name>
</gene>
<protein>
    <submittedName>
        <fullName evidence="1">Uncharacterized protein</fullName>
    </submittedName>
</protein>
<evidence type="ECO:0000313" key="2">
    <source>
        <dbReference type="Proteomes" id="UP000027866"/>
    </source>
</evidence>
<dbReference type="AlphaFoldDB" id="A0A074MB91"/>
<comment type="caution">
    <text evidence="1">The sequence shown here is derived from an EMBL/GenBank/DDBJ whole genome shotgun (WGS) entry which is preliminary data.</text>
</comment>
<keyword evidence="2" id="KW-1185">Reference proteome</keyword>